<comment type="caution">
    <text evidence="2">The sequence shown here is derived from an EMBL/GenBank/DDBJ whole genome shotgun (WGS) entry which is preliminary data.</text>
</comment>
<evidence type="ECO:0000313" key="3">
    <source>
        <dbReference type="Proteomes" id="UP000248597"/>
    </source>
</evidence>
<reference evidence="2 3" key="1">
    <citation type="submission" date="2017-08" db="EMBL/GenBank/DDBJ databases">
        <title>Infants hospitalized years apart are colonized by the same room-sourced microbial strains.</title>
        <authorList>
            <person name="Brooks B."/>
            <person name="Olm M.R."/>
            <person name="Firek B.A."/>
            <person name="Baker R."/>
            <person name="Thomas B.C."/>
            <person name="Morowitz M.J."/>
            <person name="Banfield J.F."/>
        </authorList>
    </citation>
    <scope>NUCLEOTIDE SEQUENCE [LARGE SCALE GENOMIC DNA]</scope>
    <source>
        <strain evidence="2">S2_005_003_R2_47</strain>
    </source>
</reference>
<protein>
    <submittedName>
        <fullName evidence="2">Uncharacterized protein</fullName>
    </submittedName>
</protein>
<feature type="region of interest" description="Disordered" evidence="1">
    <location>
        <begin position="57"/>
        <end position="111"/>
    </location>
</feature>
<gene>
    <name evidence="2" type="ORF">DI569_06740</name>
</gene>
<feature type="compositionally biased region" description="Basic and acidic residues" evidence="1">
    <location>
        <begin position="65"/>
        <end position="79"/>
    </location>
</feature>
<name>A0A2W5L0E5_SPHMC</name>
<accession>A0A2W5L0E5</accession>
<dbReference type="EMBL" id="QFPJ01000012">
    <property type="protein sequence ID" value="PZQ22752.1"/>
    <property type="molecule type" value="Genomic_DNA"/>
</dbReference>
<sequence length="111" mass="11587">MRPGSHDGQTAFANIAFFYLCQISLNHDLSADKIEAMWKDTTAAVASIGTASVATPTINSVQPRQRAEEAGDVEGRDSGGEGSIVPGFVPDLPAAEIEAQEDDVAPAQDNG</sequence>
<dbReference type="AlphaFoldDB" id="A0A2W5L0E5"/>
<dbReference type="Proteomes" id="UP000248597">
    <property type="component" value="Unassembled WGS sequence"/>
</dbReference>
<proteinExistence type="predicted"/>
<evidence type="ECO:0000313" key="2">
    <source>
        <dbReference type="EMBL" id="PZQ22752.1"/>
    </source>
</evidence>
<evidence type="ECO:0000256" key="1">
    <source>
        <dbReference type="SAM" id="MobiDB-lite"/>
    </source>
</evidence>
<organism evidence="2 3">
    <name type="scientific">Sphingopyxis macrogoltabida</name>
    <name type="common">Sphingomonas macrogoltabidus</name>
    <dbReference type="NCBI Taxonomy" id="33050"/>
    <lineage>
        <taxon>Bacteria</taxon>
        <taxon>Pseudomonadati</taxon>
        <taxon>Pseudomonadota</taxon>
        <taxon>Alphaproteobacteria</taxon>
        <taxon>Sphingomonadales</taxon>
        <taxon>Sphingomonadaceae</taxon>
        <taxon>Sphingopyxis</taxon>
    </lineage>
</organism>